<evidence type="ECO:0000313" key="2">
    <source>
        <dbReference type="Ensembl" id="ENSBGRP00000042822.1"/>
    </source>
</evidence>
<dbReference type="GeneTree" id="ENSGT00940000161444"/>
<reference evidence="2" key="1">
    <citation type="submission" date="2019-05" db="EMBL/GenBank/DDBJ databases">
        <authorList>
            <person name="Zhang S."/>
            <person name="Liu J."/>
        </authorList>
    </citation>
    <scope>NUCLEOTIDE SEQUENCE [LARGE SCALE GENOMIC DNA]</scope>
</reference>
<keyword evidence="1" id="KW-0472">Membrane</keyword>
<reference evidence="2" key="3">
    <citation type="submission" date="2025-09" db="UniProtKB">
        <authorList>
            <consortium name="Ensembl"/>
        </authorList>
    </citation>
    <scope>IDENTIFICATION</scope>
</reference>
<dbReference type="AlphaFoldDB" id="A0A8B9Z4M2"/>
<dbReference type="Proteomes" id="UP000694520">
    <property type="component" value="Chromosome 9"/>
</dbReference>
<keyword evidence="1" id="KW-0812">Transmembrane</keyword>
<gene>
    <name evidence="2" type="primary">MALL</name>
</gene>
<keyword evidence="1" id="KW-1133">Transmembrane helix</keyword>
<feature type="transmembrane region" description="Helical" evidence="1">
    <location>
        <begin position="20"/>
        <end position="46"/>
    </location>
</feature>
<organism evidence="2 3">
    <name type="scientific">Bos mutus grunniens</name>
    <name type="common">Wild yak</name>
    <name type="synonym">Bos grunniens</name>
    <dbReference type="NCBI Taxonomy" id="30521"/>
    <lineage>
        <taxon>Eukaryota</taxon>
        <taxon>Metazoa</taxon>
        <taxon>Chordata</taxon>
        <taxon>Craniata</taxon>
        <taxon>Vertebrata</taxon>
        <taxon>Euteleostomi</taxon>
        <taxon>Mammalia</taxon>
        <taxon>Eutheria</taxon>
        <taxon>Laurasiatheria</taxon>
        <taxon>Artiodactyla</taxon>
        <taxon>Ruminantia</taxon>
        <taxon>Pecora</taxon>
        <taxon>Bovidae</taxon>
        <taxon>Bovinae</taxon>
        <taxon>Bos</taxon>
    </lineage>
</organism>
<proteinExistence type="predicted"/>
<evidence type="ECO:0000256" key="1">
    <source>
        <dbReference type="SAM" id="Phobius"/>
    </source>
</evidence>
<keyword evidence="3" id="KW-1185">Reference proteome</keyword>
<evidence type="ECO:0000313" key="3">
    <source>
        <dbReference type="Proteomes" id="UP000694520"/>
    </source>
</evidence>
<protein>
    <submittedName>
        <fullName evidence="2">Mal, T cell differentiation protein like</fullName>
    </submittedName>
</protein>
<dbReference type="Ensembl" id="ENSBGRT00000049643.1">
    <property type="protein sequence ID" value="ENSBGRP00000042822.1"/>
    <property type="gene ID" value="ENSBGRG00000026770.1"/>
</dbReference>
<accession>A0A8B9Z4M2</accession>
<reference evidence="2" key="2">
    <citation type="submission" date="2025-08" db="UniProtKB">
        <authorList>
            <consortium name="Ensembl"/>
        </authorList>
    </citation>
    <scope>IDENTIFICATION</scope>
</reference>
<name>A0A8B9Z4M2_BOSMU</name>
<sequence>MASRDPPATSHAPPDVPGVSLFLTIPYAFFLPELFFAFVTTLLYILHAFSIYYH</sequence>